<dbReference type="GO" id="GO:0002949">
    <property type="term" value="P:tRNA threonylcarbamoyladenosine modification"/>
    <property type="evidence" value="ECO:0007669"/>
    <property type="project" value="InterPro"/>
</dbReference>
<sequence length="229" mass="24228">MKILAVDTAEQGCSIALVNDGVPVCERYGSGLKNHAVTLLPLVEKMLVEDAGVCLDGLDGFVVSRGPGSFTGLRIGLSMVKGLALATGKPVAGISSLDGIAWRMSHAALPVCAMLDARRGEVYCALYQFENGVLMSKGEEMVVSPETALAMVGKRALFVGSGAAAHARYIIRELGPDAVFAPAFQNHVSAPALAHVFFQDPHGYLKDPAALVPVYLRRSDAEINYSKAR</sequence>
<proteinExistence type="predicted"/>
<dbReference type="CDD" id="cd24032">
    <property type="entry name" value="ASKHA_NBD_TsaB"/>
    <property type="match status" value="1"/>
</dbReference>
<dbReference type="NCBIfam" id="TIGR03725">
    <property type="entry name" value="T6A_YeaZ"/>
    <property type="match status" value="1"/>
</dbReference>
<feature type="domain" description="Gcp-like" evidence="1">
    <location>
        <begin position="33"/>
        <end position="185"/>
    </location>
</feature>
<organism evidence="2 3">
    <name type="scientific">Desulfocicer vacuolatum DSM 3385</name>
    <dbReference type="NCBI Taxonomy" id="1121400"/>
    <lineage>
        <taxon>Bacteria</taxon>
        <taxon>Pseudomonadati</taxon>
        <taxon>Thermodesulfobacteriota</taxon>
        <taxon>Desulfobacteria</taxon>
        <taxon>Desulfobacterales</taxon>
        <taxon>Desulfobacteraceae</taxon>
        <taxon>Desulfocicer</taxon>
    </lineage>
</organism>
<dbReference type="InterPro" id="IPR022496">
    <property type="entry name" value="T6A_TsaB"/>
</dbReference>
<dbReference type="GO" id="GO:0005829">
    <property type="term" value="C:cytosol"/>
    <property type="evidence" value="ECO:0007669"/>
    <property type="project" value="TreeGrafter"/>
</dbReference>
<gene>
    <name evidence="2" type="ORF">SAMN02746065_102201</name>
</gene>
<accession>A0A1W1ZCR3</accession>
<dbReference type="SUPFAM" id="SSF53067">
    <property type="entry name" value="Actin-like ATPase domain"/>
    <property type="match status" value="2"/>
</dbReference>
<keyword evidence="3" id="KW-1185">Reference proteome</keyword>
<reference evidence="2 3" key="1">
    <citation type="submission" date="2017-04" db="EMBL/GenBank/DDBJ databases">
        <authorList>
            <person name="Afonso C.L."/>
            <person name="Miller P.J."/>
            <person name="Scott M.A."/>
            <person name="Spackman E."/>
            <person name="Goraichik I."/>
            <person name="Dimitrov K.M."/>
            <person name="Suarez D.L."/>
            <person name="Swayne D.E."/>
        </authorList>
    </citation>
    <scope>NUCLEOTIDE SEQUENCE [LARGE SCALE GENOMIC DNA]</scope>
    <source>
        <strain evidence="2 3">DSM 3385</strain>
    </source>
</reference>
<dbReference type="Gene3D" id="3.30.420.40">
    <property type="match status" value="2"/>
</dbReference>
<evidence type="ECO:0000313" key="2">
    <source>
        <dbReference type="EMBL" id="SMC46225.1"/>
    </source>
</evidence>
<dbReference type="OrthoDB" id="9809995at2"/>
<protein>
    <submittedName>
        <fullName evidence="2">tRNA threonylcarbamoyladenosine biosynthesis protein TsaB</fullName>
    </submittedName>
</protein>
<evidence type="ECO:0000259" key="1">
    <source>
        <dbReference type="Pfam" id="PF00814"/>
    </source>
</evidence>
<dbReference type="RefSeq" id="WP_084066864.1">
    <property type="nucleotide sequence ID" value="NZ_FWXY01000002.1"/>
</dbReference>
<dbReference type="Proteomes" id="UP000192418">
    <property type="component" value="Unassembled WGS sequence"/>
</dbReference>
<name>A0A1W1ZCR3_9BACT</name>
<evidence type="ECO:0000313" key="3">
    <source>
        <dbReference type="Proteomes" id="UP000192418"/>
    </source>
</evidence>
<dbReference type="InterPro" id="IPR043129">
    <property type="entry name" value="ATPase_NBD"/>
</dbReference>
<dbReference type="InterPro" id="IPR000905">
    <property type="entry name" value="Gcp-like_dom"/>
</dbReference>
<dbReference type="PANTHER" id="PTHR11735">
    <property type="entry name" value="TRNA N6-ADENOSINE THREONYLCARBAMOYLTRANSFERASE"/>
    <property type="match status" value="1"/>
</dbReference>
<dbReference type="EMBL" id="FWXY01000002">
    <property type="protein sequence ID" value="SMC46225.1"/>
    <property type="molecule type" value="Genomic_DNA"/>
</dbReference>
<dbReference type="PANTHER" id="PTHR11735:SF11">
    <property type="entry name" value="TRNA THREONYLCARBAMOYLADENOSINE BIOSYNTHESIS PROTEIN TSAB"/>
    <property type="match status" value="1"/>
</dbReference>
<dbReference type="AlphaFoldDB" id="A0A1W1ZCR3"/>
<dbReference type="STRING" id="1121400.SAMN02746065_102201"/>
<dbReference type="Pfam" id="PF00814">
    <property type="entry name" value="TsaD"/>
    <property type="match status" value="1"/>
</dbReference>